<dbReference type="OrthoDB" id="10470044at2759"/>
<evidence type="ECO:0000313" key="2">
    <source>
        <dbReference type="Proteomes" id="UP000266673"/>
    </source>
</evidence>
<protein>
    <submittedName>
        <fullName evidence="1">Uncharacterized protein</fullName>
    </submittedName>
</protein>
<dbReference type="AlphaFoldDB" id="A0A397UEY0"/>
<reference evidence="1 2" key="1">
    <citation type="submission" date="2018-06" db="EMBL/GenBank/DDBJ databases">
        <title>Comparative genomics reveals the genomic features of Rhizophagus irregularis, R. cerebriforme, R. diaphanum and Gigaspora rosea, and their symbiotic lifestyle signature.</title>
        <authorList>
            <person name="Morin E."/>
            <person name="San Clemente H."/>
            <person name="Chen E.C.H."/>
            <person name="De La Providencia I."/>
            <person name="Hainaut M."/>
            <person name="Kuo A."/>
            <person name="Kohler A."/>
            <person name="Murat C."/>
            <person name="Tang N."/>
            <person name="Roy S."/>
            <person name="Loubradou J."/>
            <person name="Henrissat B."/>
            <person name="Grigoriev I.V."/>
            <person name="Corradi N."/>
            <person name="Roux C."/>
            <person name="Martin F.M."/>
        </authorList>
    </citation>
    <scope>NUCLEOTIDE SEQUENCE [LARGE SCALE GENOMIC DNA]</scope>
    <source>
        <strain evidence="1 2">DAOM 194757</strain>
    </source>
</reference>
<organism evidence="1 2">
    <name type="scientific">Gigaspora rosea</name>
    <dbReference type="NCBI Taxonomy" id="44941"/>
    <lineage>
        <taxon>Eukaryota</taxon>
        <taxon>Fungi</taxon>
        <taxon>Fungi incertae sedis</taxon>
        <taxon>Mucoromycota</taxon>
        <taxon>Glomeromycotina</taxon>
        <taxon>Glomeromycetes</taxon>
        <taxon>Diversisporales</taxon>
        <taxon>Gigasporaceae</taxon>
        <taxon>Gigaspora</taxon>
    </lineage>
</organism>
<proteinExistence type="predicted"/>
<keyword evidence="2" id="KW-1185">Reference proteome</keyword>
<comment type="caution">
    <text evidence="1">The sequence shown here is derived from an EMBL/GenBank/DDBJ whole genome shotgun (WGS) entry which is preliminary data.</text>
</comment>
<evidence type="ECO:0000313" key="1">
    <source>
        <dbReference type="EMBL" id="RIB08852.1"/>
    </source>
</evidence>
<dbReference type="EMBL" id="QKWP01001453">
    <property type="protein sequence ID" value="RIB08852.1"/>
    <property type="molecule type" value="Genomic_DNA"/>
</dbReference>
<name>A0A397UEY0_9GLOM</name>
<dbReference type="Proteomes" id="UP000266673">
    <property type="component" value="Unassembled WGS sequence"/>
</dbReference>
<sequence length="104" mass="11395">MSGSTNQNIHVLPQINNGLPQGPHNVQLQINNGQPQGVHIINNVQPQINNGQPQGHGPQNNANRINDTFINDLIHGIDPINKMQYTPQQDTEISTSLFNGTSFP</sequence>
<accession>A0A397UEY0</accession>
<gene>
    <name evidence="1" type="ORF">C2G38_2210535</name>
</gene>